<reference evidence="2 3" key="1">
    <citation type="submission" date="2017-11" db="EMBL/GenBank/DDBJ databases">
        <title>De novo assembly and phasing of dikaryotic genomes from two isolates of Puccinia coronata f. sp. avenae, the causal agent of oat crown rust.</title>
        <authorList>
            <person name="Miller M.E."/>
            <person name="Zhang Y."/>
            <person name="Omidvar V."/>
            <person name="Sperschneider J."/>
            <person name="Schwessinger B."/>
            <person name="Raley C."/>
            <person name="Palmer J.M."/>
            <person name="Garnica D."/>
            <person name="Upadhyaya N."/>
            <person name="Rathjen J."/>
            <person name="Taylor J.M."/>
            <person name="Park R.F."/>
            <person name="Dodds P.N."/>
            <person name="Hirsch C.D."/>
            <person name="Kianian S.F."/>
            <person name="Figueroa M."/>
        </authorList>
    </citation>
    <scope>NUCLEOTIDE SEQUENCE [LARGE SCALE GENOMIC DNA]</scope>
    <source>
        <strain evidence="2">12NC29</strain>
    </source>
</reference>
<proteinExistence type="predicted"/>
<comment type="caution">
    <text evidence="2">The sequence shown here is derived from an EMBL/GenBank/DDBJ whole genome shotgun (WGS) entry which is preliminary data.</text>
</comment>
<feature type="non-terminal residue" evidence="2">
    <location>
        <position position="142"/>
    </location>
</feature>
<evidence type="ECO:0000256" key="1">
    <source>
        <dbReference type="SAM" id="MobiDB-lite"/>
    </source>
</evidence>
<dbReference type="EMBL" id="PGCJ01000342">
    <property type="protein sequence ID" value="PLW31698.1"/>
    <property type="molecule type" value="Genomic_DNA"/>
</dbReference>
<accession>A0A2N5U1X7</accession>
<dbReference type="Proteomes" id="UP000235388">
    <property type="component" value="Unassembled WGS sequence"/>
</dbReference>
<dbReference type="AlphaFoldDB" id="A0A2N5U1X7"/>
<feature type="compositionally biased region" description="Acidic residues" evidence="1">
    <location>
        <begin position="118"/>
        <end position="136"/>
    </location>
</feature>
<evidence type="ECO:0000313" key="3">
    <source>
        <dbReference type="Proteomes" id="UP000235388"/>
    </source>
</evidence>
<evidence type="ECO:0000313" key="2">
    <source>
        <dbReference type="EMBL" id="PLW31698.1"/>
    </source>
</evidence>
<organism evidence="2 3">
    <name type="scientific">Puccinia coronata f. sp. avenae</name>
    <dbReference type="NCBI Taxonomy" id="200324"/>
    <lineage>
        <taxon>Eukaryota</taxon>
        <taxon>Fungi</taxon>
        <taxon>Dikarya</taxon>
        <taxon>Basidiomycota</taxon>
        <taxon>Pucciniomycotina</taxon>
        <taxon>Pucciniomycetes</taxon>
        <taxon>Pucciniales</taxon>
        <taxon>Pucciniaceae</taxon>
        <taxon>Puccinia</taxon>
    </lineage>
</organism>
<sequence length="142" mass="15595">MLYLDSIVESRDYRREDQTAIHFTVADKEDIKPSPSTLGRPPFTSAPEASLPAPELPEIADQEESTSDDKSVSVSPTELWANDLFSEDIPILVEETPQPPSPETPPTQIKEINPSEESPAEESSDTPGENPEEDLESLPPLP</sequence>
<name>A0A2N5U1X7_9BASI</name>
<keyword evidence="3" id="KW-1185">Reference proteome</keyword>
<protein>
    <submittedName>
        <fullName evidence="2">Uncharacterized protein</fullName>
    </submittedName>
</protein>
<feature type="compositionally biased region" description="Low complexity" evidence="1">
    <location>
        <begin position="45"/>
        <end position="57"/>
    </location>
</feature>
<gene>
    <name evidence="2" type="ORF">PCANC_24846</name>
</gene>
<feature type="region of interest" description="Disordered" evidence="1">
    <location>
        <begin position="24"/>
        <end position="142"/>
    </location>
</feature>